<dbReference type="CDD" id="cd00118">
    <property type="entry name" value="LysM"/>
    <property type="match status" value="1"/>
</dbReference>
<protein>
    <submittedName>
        <fullName evidence="4">Peptidoglycan-binding LysM</fullName>
    </submittedName>
</protein>
<feature type="signal peptide" evidence="2">
    <location>
        <begin position="1"/>
        <end position="26"/>
    </location>
</feature>
<name>B4D3I1_9BACT</name>
<dbReference type="Proteomes" id="UP000005824">
    <property type="component" value="Unassembled WGS sequence"/>
</dbReference>
<evidence type="ECO:0000256" key="2">
    <source>
        <dbReference type="SAM" id="SignalP"/>
    </source>
</evidence>
<comment type="caution">
    <text evidence="4">The sequence shown here is derived from an EMBL/GenBank/DDBJ whole genome shotgun (WGS) entry which is preliminary data.</text>
</comment>
<gene>
    <name evidence="4" type="ORF">CfE428DRAFT_3469</name>
</gene>
<feature type="chain" id="PRO_5002802400" evidence="2">
    <location>
        <begin position="27"/>
        <end position="181"/>
    </location>
</feature>
<dbReference type="Pfam" id="PF01476">
    <property type="entry name" value="LysM"/>
    <property type="match status" value="1"/>
</dbReference>
<dbReference type="STRING" id="497964.CfE428DRAFT_3469"/>
<dbReference type="PROSITE" id="PS51782">
    <property type="entry name" value="LYSM"/>
    <property type="match status" value="1"/>
</dbReference>
<dbReference type="InParanoid" id="B4D3I1"/>
<feature type="region of interest" description="Disordered" evidence="1">
    <location>
        <begin position="159"/>
        <end position="181"/>
    </location>
</feature>
<keyword evidence="2" id="KW-0732">Signal</keyword>
<keyword evidence="5" id="KW-1185">Reference proteome</keyword>
<proteinExistence type="predicted"/>
<dbReference type="InterPro" id="IPR018392">
    <property type="entry name" value="LysM"/>
</dbReference>
<dbReference type="EMBL" id="ABVL01000010">
    <property type="protein sequence ID" value="EDY18811.1"/>
    <property type="molecule type" value="Genomic_DNA"/>
</dbReference>
<feature type="region of interest" description="Disordered" evidence="1">
    <location>
        <begin position="76"/>
        <end position="124"/>
    </location>
</feature>
<dbReference type="RefSeq" id="WP_006980794.1">
    <property type="nucleotide sequence ID" value="NZ_ABVL01000010.1"/>
</dbReference>
<accession>B4D3I1</accession>
<evidence type="ECO:0000256" key="1">
    <source>
        <dbReference type="SAM" id="MobiDB-lite"/>
    </source>
</evidence>
<dbReference type="SMART" id="SM00257">
    <property type="entry name" value="LysM"/>
    <property type="match status" value="1"/>
</dbReference>
<evidence type="ECO:0000259" key="3">
    <source>
        <dbReference type="PROSITE" id="PS51782"/>
    </source>
</evidence>
<organism evidence="4 5">
    <name type="scientific">Chthoniobacter flavus Ellin428</name>
    <dbReference type="NCBI Taxonomy" id="497964"/>
    <lineage>
        <taxon>Bacteria</taxon>
        <taxon>Pseudomonadati</taxon>
        <taxon>Verrucomicrobiota</taxon>
        <taxon>Spartobacteria</taxon>
        <taxon>Chthoniobacterales</taxon>
        <taxon>Chthoniobacteraceae</taxon>
        <taxon>Chthoniobacter</taxon>
    </lineage>
</organism>
<evidence type="ECO:0000313" key="4">
    <source>
        <dbReference type="EMBL" id="EDY18811.1"/>
    </source>
</evidence>
<dbReference type="PANTHER" id="PTHR33734">
    <property type="entry name" value="LYSM DOMAIN-CONTAINING GPI-ANCHORED PROTEIN 2"/>
    <property type="match status" value="1"/>
</dbReference>
<feature type="domain" description="LysM" evidence="3">
    <location>
        <begin position="122"/>
        <end position="166"/>
    </location>
</feature>
<dbReference type="AlphaFoldDB" id="B4D3I1"/>
<evidence type="ECO:0000313" key="5">
    <source>
        <dbReference type="Proteomes" id="UP000005824"/>
    </source>
</evidence>
<dbReference type="GO" id="GO:0008932">
    <property type="term" value="F:lytic endotransglycosylase activity"/>
    <property type="evidence" value="ECO:0007669"/>
    <property type="project" value="TreeGrafter"/>
</dbReference>
<dbReference type="PANTHER" id="PTHR33734:SF22">
    <property type="entry name" value="MEMBRANE-BOUND LYTIC MUREIN TRANSGLYCOSYLASE D"/>
    <property type="match status" value="1"/>
</dbReference>
<reference evidence="4 5" key="1">
    <citation type="journal article" date="2011" name="J. Bacteriol.">
        <title>Genome sequence of Chthoniobacter flavus Ellin428, an aerobic heterotrophic soil bacterium.</title>
        <authorList>
            <person name="Kant R."/>
            <person name="van Passel M.W."/>
            <person name="Palva A."/>
            <person name="Lucas S."/>
            <person name="Lapidus A."/>
            <person name="Glavina Del Rio T."/>
            <person name="Dalin E."/>
            <person name="Tice H."/>
            <person name="Bruce D."/>
            <person name="Goodwin L."/>
            <person name="Pitluck S."/>
            <person name="Larimer F.W."/>
            <person name="Land M.L."/>
            <person name="Hauser L."/>
            <person name="Sangwan P."/>
            <person name="de Vos W.M."/>
            <person name="Janssen P.H."/>
            <person name="Smidt H."/>
        </authorList>
    </citation>
    <scope>NUCLEOTIDE SEQUENCE [LARGE SCALE GENOMIC DNA]</scope>
    <source>
        <strain evidence="4 5">Ellin428</strain>
    </source>
</reference>
<sequence precursor="true">MIFMRRFLPLIMALGLSLATVPGLHAEDAVATQKLDELRQAVEAQSRQISILAEQVGKLTKALETQKVPEPTVKINEVPPTAAPAPSPVPAASAEGTKPTSETAPEAPKGEAIPKAEAVPGTKHVVTKGETLTSIAKHYNISIADLKNANKIDNERKLQIGQILSVPTAKTPEPTDKKENP</sequence>
<dbReference type="InterPro" id="IPR036779">
    <property type="entry name" value="LysM_dom_sf"/>
</dbReference>
<dbReference type="Gene3D" id="3.10.350.10">
    <property type="entry name" value="LysM domain"/>
    <property type="match status" value="1"/>
</dbReference>
<dbReference type="SUPFAM" id="SSF54106">
    <property type="entry name" value="LysM domain"/>
    <property type="match status" value="1"/>
</dbReference>